<reference evidence="1 2" key="2">
    <citation type="journal article" date="2024" name="G3 (Bethesda)">
        <title>The genome of the cryopelagic Antarctic bald notothen, Trematomus borchgrevinki.</title>
        <authorList>
            <person name="Rayamajhi N."/>
            <person name="Rivera-Colon A.G."/>
            <person name="Minhas B.F."/>
            <person name="Cheng C.C."/>
            <person name="Catchen J.M."/>
        </authorList>
    </citation>
    <scope>NUCLEOTIDE SEQUENCE [LARGE SCALE GENOMIC DNA]</scope>
    <source>
        <strain evidence="1">AGRC-2024</strain>
    </source>
</reference>
<dbReference type="Proteomes" id="UP001619887">
    <property type="component" value="Unassembled WGS sequence"/>
</dbReference>
<sequence length="199" mass="21890">MSRNFLKLNGSKTEALLVGTKTTLSKTSSSPASNLIIDGYSIPFSGQVKSLGVILDSSLSFSPHINNITRTAFFHIRNISRLRPSLSQSNTEILVNAFVTSRIDYCNAILSGIPTKLINKLQIIQNSAARIITGTKASEHITPILIQLHWLPVQSRINFKNLLLTYKALHNLAPLYLADLLQEYTPSRSLRSSSAGLLT</sequence>
<keyword evidence="2" id="KW-1185">Reference proteome</keyword>
<organism evidence="1 2">
    <name type="scientific">Pagothenia borchgrevinki</name>
    <name type="common">Bald rockcod</name>
    <name type="synonym">Trematomus borchgrevinki</name>
    <dbReference type="NCBI Taxonomy" id="8213"/>
    <lineage>
        <taxon>Eukaryota</taxon>
        <taxon>Metazoa</taxon>
        <taxon>Chordata</taxon>
        <taxon>Craniata</taxon>
        <taxon>Vertebrata</taxon>
        <taxon>Euteleostomi</taxon>
        <taxon>Actinopterygii</taxon>
        <taxon>Neopterygii</taxon>
        <taxon>Teleostei</taxon>
        <taxon>Neoteleostei</taxon>
        <taxon>Acanthomorphata</taxon>
        <taxon>Eupercaria</taxon>
        <taxon>Perciformes</taxon>
        <taxon>Notothenioidei</taxon>
        <taxon>Nototheniidae</taxon>
        <taxon>Pagothenia</taxon>
    </lineage>
</organism>
<accession>A0ABD2FZF7</accession>
<evidence type="ECO:0000313" key="1">
    <source>
        <dbReference type="EMBL" id="KAL3046735.1"/>
    </source>
</evidence>
<protein>
    <submittedName>
        <fullName evidence="1">Uncharacterized protein</fullName>
    </submittedName>
</protein>
<comment type="caution">
    <text evidence="1">The sequence shown here is derived from an EMBL/GenBank/DDBJ whole genome shotgun (WGS) entry which is preliminary data.</text>
</comment>
<dbReference type="PANTHER" id="PTHR33332">
    <property type="entry name" value="REVERSE TRANSCRIPTASE DOMAIN-CONTAINING PROTEIN"/>
    <property type="match status" value="1"/>
</dbReference>
<proteinExistence type="predicted"/>
<gene>
    <name evidence="1" type="ORF">OYC64_004677</name>
</gene>
<dbReference type="AlphaFoldDB" id="A0ABD2FZF7"/>
<reference evidence="1 2" key="1">
    <citation type="journal article" date="2022" name="G3 (Bethesda)">
        <title>Evaluating Illumina-, Nanopore-, and PacBio-based genome assembly strategies with the bald notothen, Trematomus borchgrevinki.</title>
        <authorList>
            <person name="Rayamajhi N."/>
            <person name="Cheng C.C."/>
            <person name="Catchen J.M."/>
        </authorList>
    </citation>
    <scope>NUCLEOTIDE SEQUENCE [LARGE SCALE GENOMIC DNA]</scope>
    <source>
        <strain evidence="1">AGRC-2024</strain>
    </source>
</reference>
<evidence type="ECO:0000313" key="2">
    <source>
        <dbReference type="Proteomes" id="UP001619887"/>
    </source>
</evidence>
<name>A0ABD2FZF7_PAGBO</name>
<dbReference type="EMBL" id="JBIYXZ010002085">
    <property type="protein sequence ID" value="KAL3046735.1"/>
    <property type="molecule type" value="Genomic_DNA"/>
</dbReference>